<evidence type="ECO:0000256" key="6">
    <source>
        <dbReference type="RuleBase" id="RU004379"/>
    </source>
</evidence>
<proteinExistence type="inferred from homology"/>
<dbReference type="InterPro" id="IPR006214">
    <property type="entry name" value="Bax_inhibitor_1-related"/>
</dbReference>
<sequence>MDFVDRMMGQSSAQRFNSNSLLKFTPLSVPVQKHLEKVYATLAAALVVAALGAYVQILTGLSAGLVGVIGGVICMTALSVVQPTAYNISKRYGLLAGAAFCNGFVVGPLVDMALGLHPAMVLTAFLATASIFACFSGAAMMAKRRSWLYLGGTLSSAISVMMVMRLGTWFFGGRALVFQAELYVGLLVFVGYILVDTQVIIEKAYENVQKDHVKDALSLFVDFMAIFVRVLVILIRNQERKEERRERKRR</sequence>
<organism evidence="7 8">
    <name type="scientific">Coccomyxa viridis</name>
    <dbReference type="NCBI Taxonomy" id="1274662"/>
    <lineage>
        <taxon>Eukaryota</taxon>
        <taxon>Viridiplantae</taxon>
        <taxon>Chlorophyta</taxon>
        <taxon>core chlorophytes</taxon>
        <taxon>Trebouxiophyceae</taxon>
        <taxon>Trebouxiophyceae incertae sedis</taxon>
        <taxon>Coccomyxaceae</taxon>
        <taxon>Coccomyxa</taxon>
    </lineage>
</organism>
<comment type="similarity">
    <text evidence="2 6">Belongs to the BI1 family.</text>
</comment>
<comment type="caution">
    <text evidence="7">The sequence shown here is derived from an EMBL/GenBank/DDBJ whole genome shotgun (WGS) entry which is preliminary data.</text>
</comment>
<feature type="transmembrane region" description="Helical" evidence="6">
    <location>
        <begin position="38"/>
        <end position="55"/>
    </location>
</feature>
<feature type="transmembrane region" description="Helical" evidence="6">
    <location>
        <begin position="216"/>
        <end position="235"/>
    </location>
</feature>
<reference evidence="7 8" key="1">
    <citation type="submission" date="2024-06" db="EMBL/GenBank/DDBJ databases">
        <authorList>
            <person name="Kraege A."/>
            <person name="Thomma B."/>
        </authorList>
    </citation>
    <scope>NUCLEOTIDE SEQUENCE [LARGE SCALE GENOMIC DNA]</scope>
</reference>
<evidence type="ECO:0000256" key="4">
    <source>
        <dbReference type="ARBA" id="ARBA00022989"/>
    </source>
</evidence>
<gene>
    <name evidence="7" type="primary">g11806</name>
    <name evidence="7" type="ORF">VP750_LOCUS10545</name>
</gene>
<feature type="transmembrane region" description="Helical" evidence="6">
    <location>
        <begin position="176"/>
        <end position="195"/>
    </location>
</feature>
<evidence type="ECO:0000256" key="5">
    <source>
        <dbReference type="ARBA" id="ARBA00023136"/>
    </source>
</evidence>
<keyword evidence="4 6" id="KW-1133">Transmembrane helix</keyword>
<protein>
    <submittedName>
        <fullName evidence="7">G11806 protein</fullName>
    </submittedName>
</protein>
<dbReference type="Pfam" id="PF01027">
    <property type="entry name" value="Bax1-I"/>
    <property type="match status" value="1"/>
</dbReference>
<evidence type="ECO:0000256" key="3">
    <source>
        <dbReference type="ARBA" id="ARBA00022692"/>
    </source>
</evidence>
<dbReference type="Proteomes" id="UP001497392">
    <property type="component" value="Unassembled WGS sequence"/>
</dbReference>
<feature type="transmembrane region" description="Helical" evidence="6">
    <location>
        <begin position="147"/>
        <end position="170"/>
    </location>
</feature>
<evidence type="ECO:0000256" key="2">
    <source>
        <dbReference type="ARBA" id="ARBA00010350"/>
    </source>
</evidence>
<feature type="transmembrane region" description="Helical" evidence="6">
    <location>
        <begin position="61"/>
        <end position="80"/>
    </location>
</feature>
<evidence type="ECO:0000256" key="1">
    <source>
        <dbReference type="ARBA" id="ARBA00004141"/>
    </source>
</evidence>
<evidence type="ECO:0000313" key="7">
    <source>
        <dbReference type="EMBL" id="CAL5228639.1"/>
    </source>
</evidence>
<accession>A0ABP1GDH8</accession>
<dbReference type="PANTHER" id="PTHR23291:SF32">
    <property type="entry name" value="BAX INHIBITOR 1"/>
    <property type="match status" value="1"/>
</dbReference>
<dbReference type="PANTHER" id="PTHR23291">
    <property type="entry name" value="BAX INHIBITOR-RELATED"/>
    <property type="match status" value="1"/>
</dbReference>
<comment type="subcellular location">
    <subcellularLocation>
        <location evidence="1">Membrane</location>
        <topology evidence="1">Multi-pass membrane protein</topology>
    </subcellularLocation>
</comment>
<dbReference type="EMBL" id="CAXHTA020000019">
    <property type="protein sequence ID" value="CAL5228639.1"/>
    <property type="molecule type" value="Genomic_DNA"/>
</dbReference>
<keyword evidence="3 6" id="KW-0812">Transmembrane</keyword>
<feature type="transmembrane region" description="Helical" evidence="6">
    <location>
        <begin position="116"/>
        <end position="135"/>
    </location>
</feature>
<feature type="transmembrane region" description="Helical" evidence="6">
    <location>
        <begin position="92"/>
        <end position="110"/>
    </location>
</feature>
<keyword evidence="8" id="KW-1185">Reference proteome</keyword>
<name>A0ABP1GDH8_9CHLO</name>
<evidence type="ECO:0000313" key="8">
    <source>
        <dbReference type="Proteomes" id="UP001497392"/>
    </source>
</evidence>
<keyword evidence="5 6" id="KW-0472">Membrane</keyword>